<dbReference type="Pfam" id="PF12796">
    <property type="entry name" value="Ank_2"/>
    <property type="match status" value="1"/>
</dbReference>
<evidence type="ECO:0000256" key="2">
    <source>
        <dbReference type="SAM" id="Coils"/>
    </source>
</evidence>
<organism evidence="3 4">
    <name type="scientific">Trichomonas vaginalis (strain ATCC PRA-98 / G3)</name>
    <dbReference type="NCBI Taxonomy" id="412133"/>
    <lineage>
        <taxon>Eukaryota</taxon>
        <taxon>Metamonada</taxon>
        <taxon>Parabasalia</taxon>
        <taxon>Trichomonadida</taxon>
        <taxon>Trichomonadidae</taxon>
        <taxon>Trichomonas</taxon>
    </lineage>
</organism>
<keyword evidence="4" id="KW-1185">Reference proteome</keyword>
<evidence type="ECO:0000313" key="3">
    <source>
        <dbReference type="EMBL" id="EAY15763.1"/>
    </source>
</evidence>
<dbReference type="PROSITE" id="PS50088">
    <property type="entry name" value="ANK_REPEAT"/>
    <property type="match status" value="1"/>
</dbReference>
<feature type="coiled-coil region" evidence="2">
    <location>
        <begin position="135"/>
        <end position="218"/>
    </location>
</feature>
<dbReference type="SMR" id="A2DV36"/>
<proteinExistence type="predicted"/>
<dbReference type="OrthoDB" id="194358at2759"/>
<dbReference type="RefSeq" id="XP_001327986.1">
    <property type="nucleotide sequence ID" value="XM_001327951.1"/>
</dbReference>
<accession>A2DV36</accession>
<reference evidence="3" key="1">
    <citation type="submission" date="2006-10" db="EMBL/GenBank/DDBJ databases">
        <authorList>
            <person name="Amadeo P."/>
            <person name="Zhao Q."/>
            <person name="Wortman J."/>
            <person name="Fraser-Liggett C."/>
            <person name="Carlton J."/>
        </authorList>
    </citation>
    <scope>NUCLEOTIDE SEQUENCE</scope>
    <source>
        <strain evidence="3">G3</strain>
    </source>
</reference>
<dbReference type="InterPro" id="IPR052801">
    <property type="entry name" value="Ankyrin-EF-hand"/>
</dbReference>
<feature type="repeat" description="ANK" evidence="1">
    <location>
        <begin position="269"/>
        <end position="301"/>
    </location>
</feature>
<dbReference type="VEuPathDB" id="TrichDB:TVAGG3_0940860"/>
<dbReference type="EMBL" id="DS113251">
    <property type="protein sequence ID" value="EAY15763.1"/>
    <property type="molecule type" value="Genomic_DNA"/>
</dbReference>
<protein>
    <submittedName>
        <fullName evidence="3">Uncharacterized protein</fullName>
    </submittedName>
</protein>
<dbReference type="InParanoid" id="A2DV36"/>
<dbReference type="SMART" id="SM00248">
    <property type="entry name" value="ANK"/>
    <property type="match status" value="2"/>
</dbReference>
<dbReference type="PROSITE" id="PS50297">
    <property type="entry name" value="ANK_REP_REGION"/>
    <property type="match status" value="1"/>
</dbReference>
<dbReference type="InterPro" id="IPR036770">
    <property type="entry name" value="Ankyrin_rpt-contain_sf"/>
</dbReference>
<dbReference type="AlphaFoldDB" id="A2DV36"/>
<evidence type="ECO:0000313" key="4">
    <source>
        <dbReference type="Proteomes" id="UP000001542"/>
    </source>
</evidence>
<dbReference type="SUPFAM" id="SSF48403">
    <property type="entry name" value="Ankyrin repeat"/>
    <property type="match status" value="1"/>
</dbReference>
<keyword evidence="1" id="KW-0040">ANK repeat</keyword>
<dbReference type="PANTHER" id="PTHR24127:SF1">
    <property type="entry name" value="ANKYRIN REPEAT AND EF-HAND DOMAIN-CONTAINING PROTEIN 1"/>
    <property type="match status" value="1"/>
</dbReference>
<name>A2DV36_TRIV3</name>
<keyword evidence="2" id="KW-0175">Coiled coil</keyword>
<gene>
    <name evidence="3" type="ORF">TVAG_188140</name>
</gene>
<dbReference type="Proteomes" id="UP000001542">
    <property type="component" value="Unassembled WGS sequence"/>
</dbReference>
<dbReference type="VEuPathDB" id="TrichDB:TVAG_188140"/>
<evidence type="ECO:0000256" key="1">
    <source>
        <dbReference type="PROSITE-ProRule" id="PRU00023"/>
    </source>
</evidence>
<dbReference type="InterPro" id="IPR002110">
    <property type="entry name" value="Ankyrin_rpt"/>
</dbReference>
<dbReference type="PANTHER" id="PTHR24127">
    <property type="entry name" value="ANKYRIN REPEAT AND EF-HAND DOMAIN-CONTAINING PROTEIN 1"/>
    <property type="match status" value="1"/>
</dbReference>
<sequence length="329" mass="37803">MDANQKKWIMDTISTINDWAKDMTQFDKKTQEELDQRIQDDIADFVSIPEFYSIPLPIIIRNIKRAQYVFSSREAAIAMRSCLEYHKAPGLGVLGFIQLREGSGTTAFEAIKELTDSPIINQLVIHPFGAPSKIKSESELNLEKLQQQRKALLKETNQKMIQSENLVKDLTKRKEDGEKFKERCHNWPQDRKKYEDAIDAFIEENKELEEDNLKWKNAAFRKFDTKKQTTINHDICDACDKDDAESVIFLIEKDKSIINKLYESKDTGEEWTPLMHACDKGSFECVKVLLNNGADPNKKAWHGSPLSYAQKGGYSNIIALLKENGAEDY</sequence>
<reference evidence="3" key="2">
    <citation type="journal article" date="2007" name="Science">
        <title>Draft genome sequence of the sexually transmitted pathogen Trichomonas vaginalis.</title>
        <authorList>
            <person name="Carlton J.M."/>
            <person name="Hirt R.P."/>
            <person name="Silva J.C."/>
            <person name="Delcher A.L."/>
            <person name="Schatz M."/>
            <person name="Zhao Q."/>
            <person name="Wortman J.R."/>
            <person name="Bidwell S.L."/>
            <person name="Alsmark U.C.M."/>
            <person name="Besteiro S."/>
            <person name="Sicheritz-Ponten T."/>
            <person name="Noel C.J."/>
            <person name="Dacks J.B."/>
            <person name="Foster P.G."/>
            <person name="Simillion C."/>
            <person name="Van de Peer Y."/>
            <person name="Miranda-Saavedra D."/>
            <person name="Barton G.J."/>
            <person name="Westrop G.D."/>
            <person name="Mueller S."/>
            <person name="Dessi D."/>
            <person name="Fiori P.L."/>
            <person name="Ren Q."/>
            <person name="Paulsen I."/>
            <person name="Zhang H."/>
            <person name="Bastida-Corcuera F.D."/>
            <person name="Simoes-Barbosa A."/>
            <person name="Brown M.T."/>
            <person name="Hayes R.D."/>
            <person name="Mukherjee M."/>
            <person name="Okumura C.Y."/>
            <person name="Schneider R."/>
            <person name="Smith A.J."/>
            <person name="Vanacova S."/>
            <person name="Villalvazo M."/>
            <person name="Haas B.J."/>
            <person name="Pertea M."/>
            <person name="Feldblyum T.V."/>
            <person name="Utterback T.R."/>
            <person name="Shu C.L."/>
            <person name="Osoegawa K."/>
            <person name="de Jong P.J."/>
            <person name="Hrdy I."/>
            <person name="Horvathova L."/>
            <person name="Zubacova Z."/>
            <person name="Dolezal P."/>
            <person name="Malik S.B."/>
            <person name="Logsdon J.M. Jr."/>
            <person name="Henze K."/>
            <person name="Gupta A."/>
            <person name="Wang C.C."/>
            <person name="Dunne R.L."/>
            <person name="Upcroft J.A."/>
            <person name="Upcroft P."/>
            <person name="White O."/>
            <person name="Salzberg S.L."/>
            <person name="Tang P."/>
            <person name="Chiu C.-H."/>
            <person name="Lee Y.-S."/>
            <person name="Embley T.M."/>
            <person name="Coombs G.H."/>
            <person name="Mottram J.C."/>
            <person name="Tachezy J."/>
            <person name="Fraser-Liggett C.M."/>
            <person name="Johnson P.J."/>
        </authorList>
    </citation>
    <scope>NUCLEOTIDE SEQUENCE [LARGE SCALE GENOMIC DNA]</scope>
    <source>
        <strain evidence="3">G3</strain>
    </source>
</reference>
<dbReference type="Gene3D" id="1.25.40.20">
    <property type="entry name" value="Ankyrin repeat-containing domain"/>
    <property type="match status" value="1"/>
</dbReference>
<dbReference type="STRING" id="5722.A2DV36"/>
<dbReference type="KEGG" id="tva:4773770"/>